<reference evidence="2 3" key="1">
    <citation type="journal article" date="2021" name="Sci. Rep.">
        <title>The distribution of antibiotic resistance genes in chicken gut microbiota commensals.</title>
        <authorList>
            <person name="Juricova H."/>
            <person name="Matiasovicova J."/>
            <person name="Kubasova T."/>
            <person name="Cejkova D."/>
            <person name="Rychlik I."/>
        </authorList>
    </citation>
    <scope>NUCLEOTIDE SEQUENCE [LARGE SCALE GENOMIC DNA]</scope>
    <source>
        <strain evidence="2 3">An574</strain>
    </source>
</reference>
<name>A0ABS2GW79_9LACO</name>
<sequence>MKLMIENLKDSWSDLKAILGCLQKLQNSLQDLQKANQNLTKVSHTLERSVKRYQFKNAVPLAKIDKIIKR</sequence>
<dbReference type="Proteomes" id="UP000785625">
    <property type="component" value="Unassembled WGS sequence"/>
</dbReference>
<dbReference type="RefSeq" id="WP_204784879.1">
    <property type="nucleotide sequence ID" value="NZ_JACJKU010000022.1"/>
</dbReference>
<keyword evidence="1" id="KW-0175">Coiled coil</keyword>
<dbReference type="EMBL" id="JACJKU010000022">
    <property type="protein sequence ID" value="MBM6940547.1"/>
    <property type="molecule type" value="Genomic_DNA"/>
</dbReference>
<evidence type="ECO:0000313" key="2">
    <source>
        <dbReference type="EMBL" id="MBM6940547.1"/>
    </source>
</evidence>
<gene>
    <name evidence="2" type="ORF">H5975_03430</name>
</gene>
<organism evidence="2 3">
    <name type="scientific">Limosilactobacillus coleohominis</name>
    <dbReference type="NCBI Taxonomy" id="181675"/>
    <lineage>
        <taxon>Bacteria</taxon>
        <taxon>Bacillati</taxon>
        <taxon>Bacillota</taxon>
        <taxon>Bacilli</taxon>
        <taxon>Lactobacillales</taxon>
        <taxon>Lactobacillaceae</taxon>
        <taxon>Limosilactobacillus</taxon>
    </lineage>
</organism>
<accession>A0ABS2GW79</accession>
<evidence type="ECO:0000313" key="3">
    <source>
        <dbReference type="Proteomes" id="UP000785625"/>
    </source>
</evidence>
<proteinExistence type="predicted"/>
<protein>
    <submittedName>
        <fullName evidence="2">Uncharacterized protein</fullName>
    </submittedName>
</protein>
<comment type="caution">
    <text evidence="2">The sequence shown here is derived from an EMBL/GenBank/DDBJ whole genome shotgun (WGS) entry which is preliminary data.</text>
</comment>
<evidence type="ECO:0000256" key="1">
    <source>
        <dbReference type="SAM" id="Coils"/>
    </source>
</evidence>
<feature type="coiled-coil region" evidence="1">
    <location>
        <begin position="22"/>
        <end position="49"/>
    </location>
</feature>
<keyword evidence="3" id="KW-1185">Reference proteome</keyword>